<feature type="region of interest" description="Disordered" evidence="8">
    <location>
        <begin position="48"/>
        <end position="67"/>
    </location>
</feature>
<evidence type="ECO:0000256" key="2">
    <source>
        <dbReference type="ARBA" id="ARBA00007653"/>
    </source>
</evidence>
<dbReference type="Gene3D" id="3.50.50.60">
    <property type="entry name" value="FAD/NAD(P)-binding domain"/>
    <property type="match status" value="2"/>
</dbReference>
<dbReference type="FunFam" id="3.50.50.60:FF:000119">
    <property type="entry name" value="tRNA uridine 5-carboxymethylaminomethyl modification enzyme MnmG"/>
    <property type="match status" value="1"/>
</dbReference>
<dbReference type="InterPro" id="IPR036188">
    <property type="entry name" value="FAD/NAD-bd_sf"/>
</dbReference>
<dbReference type="PANTHER" id="PTHR11806">
    <property type="entry name" value="GLUCOSE INHIBITED DIVISION PROTEIN A"/>
    <property type="match status" value="1"/>
</dbReference>
<dbReference type="SMART" id="SM01228">
    <property type="entry name" value="GIDA_assoc_3"/>
    <property type="match status" value="1"/>
</dbReference>
<sequence length="740" mass="80764">MQRAACLKAHLIRSWQVAAQSAPRSRHFYPAGSDTASTFLHTDHSSKPLWSAQPAGRLSTATASTSGRLAEQAPAGLSNLGSAYDDEDDYDVVVVGGGHAGCEAALASARMGCSTLLLTLSLDKIAWQPCNPAVGGPAKSQLVHEVDALGGEMGKVADRCYVQKRVLNMSKGPAVWSLRAQTDKVEYAQLMRRVLEDTPNLALREGMAVDVALGPNDELTGVRTFFGLTFRCKAAVLTTGTFMNGKVWVGRNNLPAGRAGEAPSVGLTEALVAKGFETARLKTGTPSRVDRRTVDFSGLQAQPGDADVRWFSFDTKVHVERPQLPCYLTHTTARTHEIIRENLAETPTYGGWVDSKGPRYCPSIEDKIVRFHDKDSHQIFLEPEGRTTPELYVQGFSTGLPERLQLALLHTLPGLEACKMLRAAYAVEYDFFPAYQCHSTLETKRFQGLFFSGQLNGTTGYEEAAAQGIIAGINAAKRAQGLPLLSLARESSYIGTLLDDLVTKDLREPYRMLTSRTENRLTLRSDNADMRLTPTGREVGLVSDEAWAQFQSKAERLRTEQERLASIRIPPTHPLSQAAVQVSGQGVDKSLTLADLLTRPHIHTRLLEEHDLGAPAEAGLATLEKEAVEINIKYAGLAARQMREQAKVVAKHSRRLPEQLEYNSIATMSKEAREKLVQARPETVGQAARMGGVSPADIDALLIYLEVQRRRSGTPNPTPHLSTRQRREALIAAACTAQAA</sequence>
<dbReference type="InterPro" id="IPR049312">
    <property type="entry name" value="GIDA_C_N"/>
</dbReference>
<evidence type="ECO:0000256" key="4">
    <source>
        <dbReference type="ARBA" id="ARBA00022630"/>
    </source>
</evidence>
<dbReference type="HAMAP" id="MF_00129">
    <property type="entry name" value="MnmG_GidA"/>
    <property type="match status" value="1"/>
</dbReference>
<dbReference type="FunFam" id="1.10.150.570:FF:000001">
    <property type="entry name" value="tRNA uridine 5-carboxymethylaminomethyl modification enzyme MnmG"/>
    <property type="match status" value="1"/>
</dbReference>
<reference evidence="10 11" key="1">
    <citation type="journal article" date="2024" name="Nat. Commun.">
        <title>Phylogenomics reveals the evolutionary origins of lichenization in chlorophyte algae.</title>
        <authorList>
            <person name="Puginier C."/>
            <person name="Libourel C."/>
            <person name="Otte J."/>
            <person name="Skaloud P."/>
            <person name="Haon M."/>
            <person name="Grisel S."/>
            <person name="Petersen M."/>
            <person name="Berrin J.G."/>
            <person name="Delaux P.M."/>
            <person name="Dal Grande F."/>
            <person name="Keller J."/>
        </authorList>
    </citation>
    <scope>NUCLEOTIDE SEQUENCE [LARGE SCALE GENOMIC DNA]</scope>
    <source>
        <strain evidence="10 11">SAG 2036</strain>
    </source>
</reference>
<dbReference type="GO" id="GO:0030488">
    <property type="term" value="P:tRNA methylation"/>
    <property type="evidence" value="ECO:0007669"/>
    <property type="project" value="TreeGrafter"/>
</dbReference>
<comment type="caution">
    <text evidence="10">The sequence shown here is derived from an EMBL/GenBank/DDBJ whole genome shotgun (WGS) entry which is preliminary data.</text>
</comment>
<evidence type="ECO:0000313" key="11">
    <source>
        <dbReference type="Proteomes" id="UP001465755"/>
    </source>
</evidence>
<dbReference type="InterPro" id="IPR044920">
    <property type="entry name" value="MnmG_C_subdom_sf"/>
</dbReference>
<comment type="similarity">
    <text evidence="2">Belongs to the MnmG family.</text>
</comment>
<keyword evidence="6" id="KW-0274">FAD</keyword>
<dbReference type="InterPro" id="IPR002218">
    <property type="entry name" value="MnmG-rel"/>
</dbReference>
<gene>
    <name evidence="10" type="ORF">WJX73_004040</name>
</gene>
<dbReference type="FunFam" id="1.10.10.1800:FF:000001">
    <property type="entry name" value="tRNA uridine 5-carboxymethylaminomethyl modification enzyme MnmG"/>
    <property type="match status" value="1"/>
</dbReference>
<keyword evidence="3" id="KW-0963">Cytoplasm</keyword>
<keyword evidence="7" id="KW-0520">NAD</keyword>
<proteinExistence type="inferred from homology"/>
<dbReference type="Gene3D" id="1.10.10.1800">
    <property type="entry name" value="tRNA uridine 5-carboxymethylaminomethyl modification enzyme MnmG/GidA"/>
    <property type="match status" value="1"/>
</dbReference>
<dbReference type="GO" id="GO:0005739">
    <property type="term" value="C:mitochondrion"/>
    <property type="evidence" value="ECO:0007669"/>
    <property type="project" value="GOC"/>
</dbReference>
<dbReference type="InterPro" id="IPR026904">
    <property type="entry name" value="MnmG_C"/>
</dbReference>
<dbReference type="NCBIfam" id="TIGR00136">
    <property type="entry name" value="mnmG_gidA"/>
    <property type="match status" value="1"/>
</dbReference>
<evidence type="ECO:0000256" key="6">
    <source>
        <dbReference type="ARBA" id="ARBA00022827"/>
    </source>
</evidence>
<dbReference type="PRINTS" id="PR00411">
    <property type="entry name" value="PNDRDTASEI"/>
</dbReference>
<evidence type="ECO:0000259" key="9">
    <source>
        <dbReference type="SMART" id="SM01228"/>
    </source>
</evidence>
<dbReference type="EMBL" id="JALJOQ010000008">
    <property type="protein sequence ID" value="KAK9812206.1"/>
    <property type="molecule type" value="Genomic_DNA"/>
</dbReference>
<keyword evidence="4" id="KW-0285">Flavoprotein</keyword>
<dbReference type="InterPro" id="IPR040131">
    <property type="entry name" value="MnmG_N"/>
</dbReference>
<dbReference type="SUPFAM" id="SSF51905">
    <property type="entry name" value="FAD/NAD(P)-binding domain"/>
    <property type="match status" value="1"/>
</dbReference>
<feature type="domain" description="tRNA uridine 5-carboxymethylaminomethyl modification enzyme C-terminal subdomain" evidence="9">
    <location>
        <begin position="632"/>
        <end position="703"/>
    </location>
</feature>
<dbReference type="AlphaFoldDB" id="A0AAW1PUU6"/>
<evidence type="ECO:0000256" key="7">
    <source>
        <dbReference type="ARBA" id="ARBA00023027"/>
    </source>
</evidence>
<dbReference type="Pfam" id="PF13932">
    <property type="entry name" value="SAM_GIDA_C"/>
    <property type="match status" value="1"/>
</dbReference>
<dbReference type="Pfam" id="PF01134">
    <property type="entry name" value="GIDA"/>
    <property type="match status" value="1"/>
</dbReference>
<dbReference type="GO" id="GO:0070899">
    <property type="term" value="P:mitochondrial tRNA wobble uridine modification"/>
    <property type="evidence" value="ECO:0007669"/>
    <property type="project" value="UniProtKB-ARBA"/>
</dbReference>
<dbReference type="GO" id="GO:0050660">
    <property type="term" value="F:flavin adenine dinucleotide binding"/>
    <property type="evidence" value="ECO:0007669"/>
    <property type="project" value="InterPro"/>
</dbReference>
<evidence type="ECO:0000256" key="3">
    <source>
        <dbReference type="ARBA" id="ARBA00022490"/>
    </source>
</evidence>
<keyword evidence="11" id="KW-1185">Reference proteome</keyword>
<dbReference type="InterPro" id="IPR004416">
    <property type="entry name" value="MnmG"/>
</dbReference>
<evidence type="ECO:0000256" key="5">
    <source>
        <dbReference type="ARBA" id="ARBA00022694"/>
    </source>
</evidence>
<dbReference type="Proteomes" id="UP001465755">
    <property type="component" value="Unassembled WGS sequence"/>
</dbReference>
<dbReference type="InterPro" id="IPR047001">
    <property type="entry name" value="MnmG_C_subdom"/>
</dbReference>
<dbReference type="InterPro" id="IPR020595">
    <property type="entry name" value="MnmG-rel_CS"/>
</dbReference>
<protein>
    <recommendedName>
        <fullName evidence="9">tRNA uridine 5-carboxymethylaminomethyl modification enzyme C-terminal subdomain domain-containing protein</fullName>
    </recommendedName>
</protein>
<organism evidence="10 11">
    <name type="scientific">Symbiochloris irregularis</name>
    <dbReference type="NCBI Taxonomy" id="706552"/>
    <lineage>
        <taxon>Eukaryota</taxon>
        <taxon>Viridiplantae</taxon>
        <taxon>Chlorophyta</taxon>
        <taxon>core chlorophytes</taxon>
        <taxon>Trebouxiophyceae</taxon>
        <taxon>Trebouxiales</taxon>
        <taxon>Trebouxiaceae</taxon>
        <taxon>Symbiochloris</taxon>
    </lineage>
</organism>
<dbReference type="PANTHER" id="PTHR11806:SF0">
    <property type="entry name" value="PROTEIN MTO1 HOMOLOG, MITOCHONDRIAL"/>
    <property type="match status" value="1"/>
</dbReference>
<dbReference type="FunFam" id="3.50.50.60:FF:000094">
    <property type="entry name" value="tRNA uridine 5-carboxymethylaminomethyl modification enzyme MnmG"/>
    <property type="match status" value="1"/>
</dbReference>
<dbReference type="Pfam" id="PF21680">
    <property type="entry name" value="GIDA_C_1st"/>
    <property type="match status" value="1"/>
</dbReference>
<evidence type="ECO:0000256" key="1">
    <source>
        <dbReference type="ARBA" id="ARBA00001974"/>
    </source>
</evidence>
<evidence type="ECO:0000313" key="10">
    <source>
        <dbReference type="EMBL" id="KAK9812206.1"/>
    </source>
</evidence>
<dbReference type="Gene3D" id="1.10.150.570">
    <property type="entry name" value="GidA associated domain, C-terminal subdomain"/>
    <property type="match status" value="1"/>
</dbReference>
<comment type="cofactor">
    <cofactor evidence="1">
        <name>FAD</name>
        <dbReference type="ChEBI" id="CHEBI:57692"/>
    </cofactor>
</comment>
<dbReference type="PROSITE" id="PS01280">
    <property type="entry name" value="GIDA_1"/>
    <property type="match status" value="1"/>
</dbReference>
<accession>A0AAW1PUU6</accession>
<evidence type="ECO:0000256" key="8">
    <source>
        <dbReference type="SAM" id="MobiDB-lite"/>
    </source>
</evidence>
<keyword evidence="5" id="KW-0819">tRNA processing</keyword>
<name>A0AAW1PUU6_9CHLO</name>